<keyword evidence="3" id="KW-1185">Reference proteome</keyword>
<gene>
    <name evidence="2" type="ORF">F9C07_12991</name>
</gene>
<dbReference type="Proteomes" id="UP000596276">
    <property type="component" value="Chromosome 8"/>
</dbReference>
<dbReference type="AlphaFoldDB" id="A0A7U2N1C2"/>
<sequence>MPSGFNFWADNAKMNLRRTCGMTGSDDDDDKSDRSQMNPYAAVAANPFMDFLKREGNDSVTGQSTLCIPNNSNNRNGTQDGVLLVTRTQEK</sequence>
<dbReference type="VEuPathDB" id="FungiDB:F9C07_12991"/>
<dbReference type="EMBL" id="CP044616">
    <property type="protein sequence ID" value="QRD93230.1"/>
    <property type="molecule type" value="Genomic_DNA"/>
</dbReference>
<evidence type="ECO:0000313" key="3">
    <source>
        <dbReference type="Proteomes" id="UP000596276"/>
    </source>
</evidence>
<evidence type="ECO:0000313" key="2">
    <source>
        <dbReference type="EMBL" id="QRD93230.1"/>
    </source>
</evidence>
<feature type="region of interest" description="Disordered" evidence="1">
    <location>
        <begin position="66"/>
        <end position="91"/>
    </location>
</feature>
<protein>
    <submittedName>
        <fullName evidence="2">Uncharacterized protein</fullName>
    </submittedName>
</protein>
<feature type="compositionally biased region" description="Polar residues" evidence="1">
    <location>
        <begin position="66"/>
        <end position="79"/>
    </location>
</feature>
<proteinExistence type="predicted"/>
<accession>A0A7U2N1C2</accession>
<name>A0A7U2N1C2_ASPFN</name>
<organism evidence="2 3">
    <name type="scientific">Aspergillus flavus (strain ATCC 200026 / FGSC A1120 / IAM 13836 / NRRL 3357 / JCM 12722 / SRRC 167)</name>
    <dbReference type="NCBI Taxonomy" id="332952"/>
    <lineage>
        <taxon>Eukaryota</taxon>
        <taxon>Fungi</taxon>
        <taxon>Dikarya</taxon>
        <taxon>Ascomycota</taxon>
        <taxon>Pezizomycotina</taxon>
        <taxon>Eurotiomycetes</taxon>
        <taxon>Eurotiomycetidae</taxon>
        <taxon>Eurotiales</taxon>
        <taxon>Aspergillaceae</taxon>
        <taxon>Aspergillus</taxon>
        <taxon>Aspergillus subgen. Circumdati</taxon>
    </lineage>
</organism>
<evidence type="ECO:0000256" key="1">
    <source>
        <dbReference type="SAM" id="MobiDB-lite"/>
    </source>
</evidence>
<reference evidence="3" key="1">
    <citation type="journal article" date="2021" name="G3 (Bethesda)">
        <title>Chromosome assembled and annotated genome sequence of Aspergillus flavus NRRL 3357.</title>
        <authorList>
            <person name="Skerker J.M."/>
            <person name="Pianalto K.M."/>
            <person name="Mondo S.J."/>
            <person name="Yang K."/>
            <person name="Arkin A.P."/>
            <person name="Keller N.P."/>
            <person name="Grigoriev I.V."/>
            <person name="Louise Glass N.L."/>
        </authorList>
    </citation>
    <scope>NUCLEOTIDE SEQUENCE [LARGE SCALE GENOMIC DNA]</scope>
    <source>
        <strain evidence="3">ATCC 200026 / FGSC A1120 / IAM 13836 / NRRL 3357 / JCM 12722 / SRRC 167</strain>
    </source>
</reference>